<dbReference type="RefSeq" id="WP_369769502.1">
    <property type="nucleotide sequence ID" value="NZ_CP165626.1"/>
</dbReference>
<name>A0AB39WCT3_9FLAO</name>
<reference evidence="2" key="1">
    <citation type="submission" date="2024-07" db="EMBL/GenBank/DDBJ databases">
        <authorList>
            <person name="Biller S.J."/>
        </authorList>
    </citation>
    <scope>NUCLEOTIDE SEQUENCE</scope>
    <source>
        <strain evidence="2">WC2416</strain>
    </source>
</reference>
<organism evidence="2">
    <name type="scientific">Flavobacterium sp. WC2416</name>
    <dbReference type="NCBI Taxonomy" id="3234141"/>
    <lineage>
        <taxon>Bacteria</taxon>
        <taxon>Pseudomonadati</taxon>
        <taxon>Bacteroidota</taxon>
        <taxon>Flavobacteriia</taxon>
        <taxon>Flavobacteriales</taxon>
        <taxon>Flavobacteriaceae</taxon>
        <taxon>Flavobacterium</taxon>
    </lineage>
</organism>
<dbReference type="EC" id="2.3.1.-" evidence="2"/>
<accession>A0AB39WCT3</accession>
<dbReference type="Gene3D" id="3.40.630.30">
    <property type="match status" value="1"/>
</dbReference>
<dbReference type="SUPFAM" id="SSF55729">
    <property type="entry name" value="Acyl-CoA N-acyltransferases (Nat)"/>
    <property type="match status" value="1"/>
</dbReference>
<keyword evidence="2" id="KW-0808">Transferase</keyword>
<feature type="domain" description="N-acetyltransferase" evidence="1">
    <location>
        <begin position="89"/>
        <end position="226"/>
    </location>
</feature>
<evidence type="ECO:0000259" key="1">
    <source>
        <dbReference type="PROSITE" id="PS51186"/>
    </source>
</evidence>
<dbReference type="InterPro" id="IPR016181">
    <property type="entry name" value="Acyl_CoA_acyltransferase"/>
</dbReference>
<dbReference type="AlphaFoldDB" id="A0AB39WCT3"/>
<dbReference type="CDD" id="cd04301">
    <property type="entry name" value="NAT_SF"/>
    <property type="match status" value="1"/>
</dbReference>
<dbReference type="EMBL" id="CP165626">
    <property type="protein sequence ID" value="XDU98537.1"/>
    <property type="molecule type" value="Genomic_DNA"/>
</dbReference>
<sequence>MIKNLEWDSSFFNRSIGLLDLNSGSPNFEDLNDWDLIYIISDEDFNLEINKFINTYSETKVVFSKMIMDSKNIIDENISVAKKNDNKEQIYRLALESGKFSRFNLDTNFKKAEFKKLYHKWVDNSFNEGFADAVLVYKFENEIVGFVTYKLLDDIATIGLIAISPLYQGKGIGRKLINAVEIELVNRRIRELRIPTQFQNKIACEFYTKLGCKIIEKKIISHYWRI</sequence>
<dbReference type="PROSITE" id="PS51186">
    <property type="entry name" value="GNAT"/>
    <property type="match status" value="1"/>
</dbReference>
<proteinExistence type="predicted"/>
<dbReference type="GO" id="GO:0016747">
    <property type="term" value="F:acyltransferase activity, transferring groups other than amino-acyl groups"/>
    <property type="evidence" value="ECO:0007669"/>
    <property type="project" value="InterPro"/>
</dbReference>
<dbReference type="Pfam" id="PF00583">
    <property type="entry name" value="Acetyltransf_1"/>
    <property type="match status" value="1"/>
</dbReference>
<dbReference type="InterPro" id="IPR000182">
    <property type="entry name" value="GNAT_dom"/>
</dbReference>
<gene>
    <name evidence="2" type="ORF">AB3G39_15430</name>
</gene>
<keyword evidence="2" id="KW-0012">Acyltransferase</keyword>
<protein>
    <submittedName>
        <fullName evidence="2">GNAT family N-acetyltransferase</fullName>
        <ecNumber evidence="2">2.3.1.-</ecNumber>
    </submittedName>
</protein>
<evidence type="ECO:0000313" key="2">
    <source>
        <dbReference type="EMBL" id="XDU98537.1"/>
    </source>
</evidence>